<evidence type="ECO:0000313" key="2">
    <source>
        <dbReference type="Proteomes" id="UP001141806"/>
    </source>
</evidence>
<protein>
    <submittedName>
        <fullName evidence="1">Uncharacterized protein</fullName>
    </submittedName>
</protein>
<gene>
    <name evidence="1" type="ORF">NE237_016752</name>
</gene>
<organism evidence="1 2">
    <name type="scientific">Protea cynaroides</name>
    <dbReference type="NCBI Taxonomy" id="273540"/>
    <lineage>
        <taxon>Eukaryota</taxon>
        <taxon>Viridiplantae</taxon>
        <taxon>Streptophyta</taxon>
        <taxon>Embryophyta</taxon>
        <taxon>Tracheophyta</taxon>
        <taxon>Spermatophyta</taxon>
        <taxon>Magnoliopsida</taxon>
        <taxon>Proteales</taxon>
        <taxon>Proteaceae</taxon>
        <taxon>Protea</taxon>
    </lineage>
</organism>
<proteinExistence type="predicted"/>
<dbReference type="Proteomes" id="UP001141806">
    <property type="component" value="Unassembled WGS sequence"/>
</dbReference>
<dbReference type="AlphaFoldDB" id="A0A9Q0HER9"/>
<dbReference type="EMBL" id="JAMYWD010000007">
    <property type="protein sequence ID" value="KAJ4964903.1"/>
    <property type="molecule type" value="Genomic_DNA"/>
</dbReference>
<accession>A0A9Q0HER9</accession>
<comment type="caution">
    <text evidence="1">The sequence shown here is derived from an EMBL/GenBank/DDBJ whole genome shotgun (WGS) entry which is preliminary data.</text>
</comment>
<reference evidence="1" key="1">
    <citation type="journal article" date="2023" name="Plant J.">
        <title>The genome of the king protea, Protea cynaroides.</title>
        <authorList>
            <person name="Chang J."/>
            <person name="Duong T.A."/>
            <person name="Schoeman C."/>
            <person name="Ma X."/>
            <person name="Roodt D."/>
            <person name="Barker N."/>
            <person name="Li Z."/>
            <person name="Van de Peer Y."/>
            <person name="Mizrachi E."/>
        </authorList>
    </citation>
    <scope>NUCLEOTIDE SEQUENCE</scope>
    <source>
        <tissue evidence="1">Young leaves</tissue>
    </source>
</reference>
<evidence type="ECO:0000313" key="1">
    <source>
        <dbReference type="EMBL" id="KAJ4964903.1"/>
    </source>
</evidence>
<keyword evidence="2" id="KW-1185">Reference proteome</keyword>
<name>A0A9Q0HER9_9MAGN</name>
<sequence>MSEWTFIISGQIFKRSRSRSANLFVDRYNINLISSIPAENPGRQQIRKRKKGAKFHKEKRVLKLNEERFKRTEREREKGAQNHFHEWIAKSVLIHTLSD</sequence>